<protein>
    <submittedName>
        <fullName evidence="1">Uncharacterized protein</fullName>
    </submittedName>
</protein>
<dbReference type="Proteomes" id="UP000197032">
    <property type="component" value="Unassembled WGS sequence"/>
</dbReference>
<dbReference type="EMBL" id="BDGJ01000198">
    <property type="protein sequence ID" value="GAW94109.1"/>
    <property type="molecule type" value="Genomic_DNA"/>
</dbReference>
<proteinExistence type="predicted"/>
<organism evidence="1 2">
    <name type="scientific">Calderihabitans maritimus</name>
    <dbReference type="NCBI Taxonomy" id="1246530"/>
    <lineage>
        <taxon>Bacteria</taxon>
        <taxon>Bacillati</taxon>
        <taxon>Bacillota</taxon>
        <taxon>Clostridia</taxon>
        <taxon>Neomoorellales</taxon>
        <taxon>Calderihabitantaceae</taxon>
        <taxon>Calderihabitans</taxon>
    </lineage>
</organism>
<gene>
    <name evidence="1" type="ORF">KKC1_32230</name>
</gene>
<sequence length="13" mass="1414">RRLASLALGTGLW</sequence>
<comment type="caution">
    <text evidence="1">The sequence shown here is derived from an EMBL/GenBank/DDBJ whole genome shotgun (WGS) entry which is preliminary data.</text>
</comment>
<accession>A0A1Z5HX48</accession>
<keyword evidence="2" id="KW-1185">Reference proteome</keyword>
<name>A0A1Z5HX48_9FIRM</name>
<reference evidence="2" key="1">
    <citation type="journal article" date="2017" name="Appl. Environ. Microbiol.">
        <title>Genomic Analysis of Calderihabitans maritimus KKC1, a Thermophilic, Hydrogenogenic, Carboxydotrophic Bacterium Isolated from Marine Sediment.</title>
        <authorList>
            <person name="Omae K."/>
            <person name="Yoneda Y."/>
            <person name="Fukuyama Y."/>
            <person name="Yoshida T."/>
            <person name="Sako Y."/>
        </authorList>
    </citation>
    <scope>NUCLEOTIDE SEQUENCE [LARGE SCALE GENOMIC DNA]</scope>
    <source>
        <strain evidence="2">KKC1</strain>
    </source>
</reference>
<evidence type="ECO:0000313" key="1">
    <source>
        <dbReference type="EMBL" id="GAW94109.1"/>
    </source>
</evidence>
<evidence type="ECO:0000313" key="2">
    <source>
        <dbReference type="Proteomes" id="UP000197032"/>
    </source>
</evidence>
<feature type="non-terminal residue" evidence="1">
    <location>
        <position position="1"/>
    </location>
</feature>